<feature type="region of interest" description="Disordered" evidence="2">
    <location>
        <begin position="102"/>
        <end position="200"/>
    </location>
</feature>
<organism evidence="4 5">
    <name type="scientific">Allacma fusca</name>
    <dbReference type="NCBI Taxonomy" id="39272"/>
    <lineage>
        <taxon>Eukaryota</taxon>
        <taxon>Metazoa</taxon>
        <taxon>Ecdysozoa</taxon>
        <taxon>Arthropoda</taxon>
        <taxon>Hexapoda</taxon>
        <taxon>Collembola</taxon>
        <taxon>Symphypleona</taxon>
        <taxon>Sminthuridae</taxon>
        <taxon>Allacma</taxon>
    </lineage>
</organism>
<evidence type="ECO:0000313" key="5">
    <source>
        <dbReference type="Proteomes" id="UP000708208"/>
    </source>
</evidence>
<dbReference type="PANTHER" id="PTHR24260">
    <property type="match status" value="1"/>
</dbReference>
<evidence type="ECO:0000313" key="4">
    <source>
        <dbReference type="EMBL" id="CAG7726583.1"/>
    </source>
</evidence>
<feature type="compositionally biased region" description="Basic and acidic residues" evidence="2">
    <location>
        <begin position="172"/>
        <end position="182"/>
    </location>
</feature>
<dbReference type="PROSITE" id="PS00134">
    <property type="entry name" value="TRYPSIN_HIS"/>
    <property type="match status" value="1"/>
</dbReference>
<feature type="region of interest" description="Disordered" evidence="2">
    <location>
        <begin position="237"/>
        <end position="258"/>
    </location>
</feature>
<reference evidence="4" key="1">
    <citation type="submission" date="2021-06" db="EMBL/GenBank/DDBJ databases">
        <authorList>
            <person name="Hodson N. C."/>
            <person name="Mongue J. A."/>
            <person name="Jaron S. K."/>
        </authorList>
    </citation>
    <scope>NUCLEOTIDE SEQUENCE</scope>
</reference>
<dbReference type="GO" id="GO:0006508">
    <property type="term" value="P:proteolysis"/>
    <property type="evidence" value="ECO:0007669"/>
    <property type="project" value="InterPro"/>
</dbReference>
<dbReference type="InterPro" id="IPR018114">
    <property type="entry name" value="TRYPSIN_HIS"/>
</dbReference>
<keyword evidence="1" id="KW-1015">Disulfide bond</keyword>
<dbReference type="PROSITE" id="PS50240">
    <property type="entry name" value="TRYPSIN_DOM"/>
    <property type="match status" value="1"/>
</dbReference>
<dbReference type="CDD" id="cd00190">
    <property type="entry name" value="Tryp_SPc"/>
    <property type="match status" value="1"/>
</dbReference>
<evidence type="ECO:0000256" key="1">
    <source>
        <dbReference type="ARBA" id="ARBA00023157"/>
    </source>
</evidence>
<proteinExistence type="predicted"/>
<dbReference type="FunFam" id="2.40.10.10:FF:000068">
    <property type="entry name" value="transmembrane protease serine 2"/>
    <property type="match status" value="1"/>
</dbReference>
<feature type="compositionally biased region" description="Basic and acidic residues" evidence="2">
    <location>
        <begin position="248"/>
        <end position="258"/>
    </location>
</feature>
<comment type="caution">
    <text evidence="4">The sequence shown here is derived from an EMBL/GenBank/DDBJ whole genome shotgun (WGS) entry which is preliminary data.</text>
</comment>
<feature type="compositionally biased region" description="Low complexity" evidence="2">
    <location>
        <begin position="102"/>
        <end position="124"/>
    </location>
</feature>
<dbReference type="AlphaFoldDB" id="A0A8J2JZ51"/>
<sequence length="640" mass="70937">MAARLALLTPINSKKCQNTSSTHSKLVRPNTFCAAIKKGSEACAHYAGAGFVSISSNHTRLTGIRTGLPFNCNEPIVFTRLSKFTDWILKEVHGIVKPVTTTTTSTSTTTTTTTTPRPTTKRTTAVTGQPPTTRTPFDSPRIDVTGKPPTTSTPFDSPRTTSRTNPLSIQTRRPETNSDPRKTSRPPRPMTTSTKFPFVEDDDEIHIASWEQGVRLNHSNSNQHHPAQYPNYLAVQTTKPPKSTSRPRQPEKPQREPELPFLVDEALDYRHKRCPALESSEGGFIKCRHSRGRDDDCANGGWAGTLATYQCRKHYSPVFGFDTIQRNCSDQGHWRPVAEFGCKLDCGISSLPKNAFIVNGALSDRVSWPWHATIFTNTSDQVWSYRCGGALISKNVILTAAHCVTYLATTTKIPKEELVVFLAARSSDLGQNLDDPHAKIFSVEKISIPETYNAVTFNSDIALIQLSDDVELSDYIKPVCWPSRRNADHRTLERIHLEYSSTIKGFAVGFGVDEKGEIGQVLKETALPYVTAQACRDALDRTPTDSQFCAGYLNGTAVCNGDSGGGLYFSDTTQSSTRFIIQGIISNGDSYKGNKDSGRGSKFCNYNNYAVFTRVINFSEWIHNFMDSILDKRRSSNEMN</sequence>
<evidence type="ECO:0000259" key="3">
    <source>
        <dbReference type="PROSITE" id="PS50240"/>
    </source>
</evidence>
<name>A0A8J2JZ51_9HEXA</name>
<dbReference type="OrthoDB" id="6147874at2759"/>
<evidence type="ECO:0000256" key="2">
    <source>
        <dbReference type="SAM" id="MobiDB-lite"/>
    </source>
</evidence>
<dbReference type="InterPro" id="IPR001254">
    <property type="entry name" value="Trypsin_dom"/>
</dbReference>
<dbReference type="PANTHER" id="PTHR24260:SF143">
    <property type="entry name" value="SERINE PROTEASE GD-LIKE PROTEIN"/>
    <property type="match status" value="1"/>
</dbReference>
<dbReference type="InterPro" id="IPR051333">
    <property type="entry name" value="CLIP_Serine_Protease"/>
</dbReference>
<protein>
    <recommendedName>
        <fullName evidence="3">Peptidase S1 domain-containing protein</fullName>
    </recommendedName>
</protein>
<feature type="compositionally biased region" description="Polar residues" evidence="2">
    <location>
        <begin position="148"/>
        <end position="171"/>
    </location>
</feature>
<dbReference type="EMBL" id="CAJVCH010137483">
    <property type="protein sequence ID" value="CAG7726583.1"/>
    <property type="molecule type" value="Genomic_DNA"/>
</dbReference>
<feature type="compositionally biased region" description="Polar residues" evidence="2">
    <location>
        <begin position="125"/>
        <end position="136"/>
    </location>
</feature>
<dbReference type="GO" id="GO:0004252">
    <property type="term" value="F:serine-type endopeptidase activity"/>
    <property type="evidence" value="ECO:0007669"/>
    <property type="project" value="InterPro"/>
</dbReference>
<dbReference type="Pfam" id="PF00089">
    <property type="entry name" value="Trypsin"/>
    <property type="match status" value="1"/>
</dbReference>
<dbReference type="SMART" id="SM00020">
    <property type="entry name" value="Tryp_SPc"/>
    <property type="match status" value="1"/>
</dbReference>
<gene>
    <name evidence="4" type="ORF">AFUS01_LOCUS15491</name>
</gene>
<dbReference type="Proteomes" id="UP000708208">
    <property type="component" value="Unassembled WGS sequence"/>
</dbReference>
<accession>A0A8J2JZ51</accession>
<keyword evidence="5" id="KW-1185">Reference proteome</keyword>
<feature type="domain" description="Peptidase S1" evidence="3">
    <location>
        <begin position="357"/>
        <end position="627"/>
    </location>
</feature>